<evidence type="ECO:0000256" key="4">
    <source>
        <dbReference type="PROSITE-ProRule" id="PRU00335"/>
    </source>
</evidence>
<dbReference type="GO" id="GO:0003700">
    <property type="term" value="F:DNA-binding transcription factor activity"/>
    <property type="evidence" value="ECO:0007669"/>
    <property type="project" value="TreeGrafter"/>
</dbReference>
<sequence length="216" mass="24186">MSVRARREQEKQERRDSILDAAERVFFDKGIERSTMDDIAREAQLSRGLLYVYFRDKVAMLEAIMLRAAENLRCRFRELAASGLTGGEQINAMGRAYYAFSLEQPDYFDLLTRAASEWPSLTHGNDDTPLEVCSGEIMDIMTATIQRGLADGSLDPQRINDPEQTAMYLRGALHGVIMLTRQPPNPSLPSGQSPADLVRYTLDMLGASLRRIPANG</sequence>
<dbReference type="PRINTS" id="PR00455">
    <property type="entry name" value="HTHTETR"/>
</dbReference>
<dbReference type="InterPro" id="IPR025996">
    <property type="entry name" value="MT1864/Rv1816-like_C"/>
</dbReference>
<evidence type="ECO:0000256" key="1">
    <source>
        <dbReference type="ARBA" id="ARBA00023015"/>
    </source>
</evidence>
<keyword evidence="1" id="KW-0805">Transcription regulation</keyword>
<dbReference type="STRING" id="391936.S7S_14550"/>
<dbReference type="InterPro" id="IPR050109">
    <property type="entry name" value="HTH-type_TetR-like_transc_reg"/>
</dbReference>
<organism evidence="6 7">
    <name type="scientific">Isoalcanivorax pacificus W11-5</name>
    <dbReference type="NCBI Taxonomy" id="391936"/>
    <lineage>
        <taxon>Bacteria</taxon>
        <taxon>Pseudomonadati</taxon>
        <taxon>Pseudomonadota</taxon>
        <taxon>Gammaproteobacteria</taxon>
        <taxon>Oceanospirillales</taxon>
        <taxon>Alcanivoracaceae</taxon>
        <taxon>Isoalcanivorax</taxon>
    </lineage>
</organism>
<keyword evidence="2 4" id="KW-0238">DNA-binding</keyword>
<evidence type="ECO:0000313" key="6">
    <source>
        <dbReference type="EMBL" id="AJD49322.1"/>
    </source>
</evidence>
<dbReference type="PROSITE" id="PS01081">
    <property type="entry name" value="HTH_TETR_1"/>
    <property type="match status" value="1"/>
</dbReference>
<dbReference type="GO" id="GO:0000976">
    <property type="term" value="F:transcription cis-regulatory region binding"/>
    <property type="evidence" value="ECO:0007669"/>
    <property type="project" value="TreeGrafter"/>
</dbReference>
<dbReference type="InterPro" id="IPR023772">
    <property type="entry name" value="DNA-bd_HTH_TetR-type_CS"/>
</dbReference>
<accession>A0A0B4XSN7</accession>
<dbReference type="RefSeq" id="WP_008733824.1">
    <property type="nucleotide sequence ID" value="NZ_CP004387.1"/>
</dbReference>
<dbReference type="Proteomes" id="UP000006764">
    <property type="component" value="Chromosome"/>
</dbReference>
<keyword evidence="7" id="KW-1185">Reference proteome</keyword>
<dbReference type="EMBL" id="CP004387">
    <property type="protein sequence ID" value="AJD49322.1"/>
    <property type="molecule type" value="Genomic_DNA"/>
</dbReference>
<keyword evidence="3" id="KW-0804">Transcription</keyword>
<evidence type="ECO:0000256" key="3">
    <source>
        <dbReference type="ARBA" id="ARBA00023163"/>
    </source>
</evidence>
<dbReference type="Pfam" id="PF00440">
    <property type="entry name" value="TetR_N"/>
    <property type="match status" value="1"/>
</dbReference>
<evidence type="ECO:0000259" key="5">
    <source>
        <dbReference type="PROSITE" id="PS50977"/>
    </source>
</evidence>
<dbReference type="PANTHER" id="PTHR30055">
    <property type="entry name" value="HTH-TYPE TRANSCRIPTIONAL REGULATOR RUTR"/>
    <property type="match status" value="1"/>
</dbReference>
<dbReference type="InterPro" id="IPR009057">
    <property type="entry name" value="Homeodomain-like_sf"/>
</dbReference>
<evidence type="ECO:0000313" key="7">
    <source>
        <dbReference type="Proteomes" id="UP000006764"/>
    </source>
</evidence>
<dbReference type="Gene3D" id="1.10.10.60">
    <property type="entry name" value="Homeodomain-like"/>
    <property type="match status" value="1"/>
</dbReference>
<gene>
    <name evidence="6" type="ORF">S7S_14550</name>
</gene>
<dbReference type="InterPro" id="IPR036271">
    <property type="entry name" value="Tet_transcr_reg_TetR-rel_C_sf"/>
</dbReference>
<feature type="DNA-binding region" description="H-T-H motif" evidence="4">
    <location>
        <begin position="35"/>
        <end position="54"/>
    </location>
</feature>
<dbReference type="PANTHER" id="PTHR30055:SF234">
    <property type="entry name" value="HTH-TYPE TRANSCRIPTIONAL REGULATOR BETI"/>
    <property type="match status" value="1"/>
</dbReference>
<dbReference type="Pfam" id="PF13305">
    <property type="entry name" value="TetR_C_33"/>
    <property type="match status" value="1"/>
</dbReference>
<name>A0A0B4XSN7_9GAMM</name>
<dbReference type="KEGG" id="apac:S7S_14550"/>
<reference evidence="6 7" key="1">
    <citation type="journal article" date="2012" name="J. Bacteriol.">
        <title>Genome sequence of an alkane-degrading bacterium, Alcanivorax pacificus type strain W11-5, isolated from deep sea sediment.</title>
        <authorList>
            <person name="Lai Q."/>
            <person name="Shao Z."/>
        </authorList>
    </citation>
    <scope>NUCLEOTIDE SEQUENCE [LARGE SCALE GENOMIC DNA]</scope>
    <source>
        <strain evidence="6 7">W11-5</strain>
    </source>
</reference>
<dbReference type="OrthoDB" id="270177at2"/>
<protein>
    <submittedName>
        <fullName evidence="6">TetR family transcriptional regulator</fullName>
    </submittedName>
</protein>
<dbReference type="SUPFAM" id="SSF46689">
    <property type="entry name" value="Homeodomain-like"/>
    <property type="match status" value="1"/>
</dbReference>
<proteinExistence type="predicted"/>
<evidence type="ECO:0000256" key="2">
    <source>
        <dbReference type="ARBA" id="ARBA00023125"/>
    </source>
</evidence>
<dbReference type="HOGENOM" id="CLU_069356_12_1_6"/>
<dbReference type="InterPro" id="IPR001647">
    <property type="entry name" value="HTH_TetR"/>
</dbReference>
<feature type="domain" description="HTH tetR-type" evidence="5">
    <location>
        <begin position="12"/>
        <end position="72"/>
    </location>
</feature>
<dbReference type="SUPFAM" id="SSF48498">
    <property type="entry name" value="Tetracyclin repressor-like, C-terminal domain"/>
    <property type="match status" value="1"/>
</dbReference>
<dbReference type="PROSITE" id="PS50977">
    <property type="entry name" value="HTH_TETR_2"/>
    <property type="match status" value="1"/>
</dbReference>
<dbReference type="AlphaFoldDB" id="A0A0B4XSN7"/>
<dbReference type="Gene3D" id="1.10.357.10">
    <property type="entry name" value="Tetracycline Repressor, domain 2"/>
    <property type="match status" value="1"/>
</dbReference>